<evidence type="ECO:0000256" key="3">
    <source>
        <dbReference type="SAM" id="MobiDB-lite"/>
    </source>
</evidence>
<evidence type="ECO:0000259" key="4">
    <source>
        <dbReference type="PROSITE" id="PS50048"/>
    </source>
</evidence>
<dbReference type="InterPro" id="IPR050987">
    <property type="entry name" value="AtrR-like"/>
</dbReference>
<dbReference type="GO" id="GO:0003677">
    <property type="term" value="F:DNA binding"/>
    <property type="evidence" value="ECO:0007669"/>
    <property type="project" value="InterPro"/>
</dbReference>
<sequence length="598" mass="66367">MSTPQLAPKKRQRIAKACDFCHGRGIKCTPTGGLPNKCKSCTDFAVPCTYDRPSKRRGPTRGSNSASHIALAPSASSSPISPIEGPWTAPLVASVATIQALADIYALVVYPIFPLFHFPTLKARIQLQVYRTDRGFFTCLMALCALAAARVRDGAVANISPNISALLVDAPADVFLAAAEATFPPKLVDAHEFEYLRASGLLALMAIQNGQPNLMHQHLGNYITLVALQGMHDEARWPPNIGGVERQERRRLYWSMYTLEVFTSIIWGGVIRCREAQSAVRYPAELDDEFIVNDSDDLPEAYQHPDGQLCFLTGWNFTTDMYRTLEHAVDRFRRRRAGGSTKSLGNLLDQSATSSPETILDLVGVMYSNLHPRFKETQQIGDPVQDRFNFQTANIIATTQLLRMVVLGGELEEASGEKRCQVAGELLDAFSTIPVTYLRAISAPLLFHLAGIGHILGSVIEGLSPFFFRKIRHILLRMADLLESLETGLRSDVSARLRGLVDRIDQFILSNTNMSTYAARRESPNTILPIESFDGTFSKIERPPTPPFMEQAMQFPLPVHNVGPEKILPFDMLQDWPWPLDSSNSTNLFPDIISAWSH</sequence>
<dbReference type="STRING" id="436010.A0A166CZV9"/>
<dbReference type="CDD" id="cd12148">
    <property type="entry name" value="fungal_TF_MHR"/>
    <property type="match status" value="1"/>
</dbReference>
<organism evidence="5 6">
    <name type="scientific">Athelia psychrophila</name>
    <dbReference type="NCBI Taxonomy" id="1759441"/>
    <lineage>
        <taxon>Eukaryota</taxon>
        <taxon>Fungi</taxon>
        <taxon>Dikarya</taxon>
        <taxon>Basidiomycota</taxon>
        <taxon>Agaricomycotina</taxon>
        <taxon>Agaricomycetes</taxon>
        <taxon>Agaricomycetidae</taxon>
        <taxon>Atheliales</taxon>
        <taxon>Atheliaceae</taxon>
        <taxon>Athelia</taxon>
    </lineage>
</organism>
<dbReference type="EMBL" id="KV417621">
    <property type="protein sequence ID" value="KZP14174.1"/>
    <property type="molecule type" value="Genomic_DNA"/>
</dbReference>
<dbReference type="Pfam" id="PF00172">
    <property type="entry name" value="Zn_clus"/>
    <property type="match status" value="1"/>
</dbReference>
<protein>
    <recommendedName>
        <fullName evidence="4">Zn(2)-C6 fungal-type domain-containing protein</fullName>
    </recommendedName>
</protein>
<evidence type="ECO:0000313" key="5">
    <source>
        <dbReference type="EMBL" id="KZP14174.1"/>
    </source>
</evidence>
<gene>
    <name evidence="5" type="ORF">FIBSPDRAFT_935910</name>
</gene>
<feature type="region of interest" description="Disordered" evidence="3">
    <location>
        <begin position="53"/>
        <end position="79"/>
    </location>
</feature>
<dbReference type="SUPFAM" id="SSF57701">
    <property type="entry name" value="Zn2/Cys6 DNA-binding domain"/>
    <property type="match status" value="1"/>
</dbReference>
<dbReference type="InterPro" id="IPR001138">
    <property type="entry name" value="Zn2Cys6_DnaBD"/>
</dbReference>
<dbReference type="Gene3D" id="4.10.240.10">
    <property type="entry name" value="Zn(2)-C6 fungal-type DNA-binding domain"/>
    <property type="match status" value="1"/>
</dbReference>
<reference evidence="5 6" key="1">
    <citation type="journal article" date="2016" name="Mol. Biol. Evol.">
        <title>Comparative Genomics of Early-Diverging Mushroom-Forming Fungi Provides Insights into the Origins of Lignocellulose Decay Capabilities.</title>
        <authorList>
            <person name="Nagy L.G."/>
            <person name="Riley R."/>
            <person name="Tritt A."/>
            <person name="Adam C."/>
            <person name="Daum C."/>
            <person name="Floudas D."/>
            <person name="Sun H."/>
            <person name="Yadav J.S."/>
            <person name="Pangilinan J."/>
            <person name="Larsson K.H."/>
            <person name="Matsuura K."/>
            <person name="Barry K."/>
            <person name="Labutti K."/>
            <person name="Kuo R."/>
            <person name="Ohm R.A."/>
            <person name="Bhattacharya S.S."/>
            <person name="Shirouzu T."/>
            <person name="Yoshinaga Y."/>
            <person name="Martin F.M."/>
            <person name="Grigoriev I.V."/>
            <person name="Hibbett D.S."/>
        </authorList>
    </citation>
    <scope>NUCLEOTIDE SEQUENCE [LARGE SCALE GENOMIC DNA]</scope>
    <source>
        <strain evidence="5 6">CBS 109695</strain>
    </source>
</reference>
<feature type="domain" description="Zn(2)-C6 fungal-type" evidence="4">
    <location>
        <begin position="17"/>
        <end position="50"/>
    </location>
</feature>
<keyword evidence="2" id="KW-0539">Nucleus</keyword>
<keyword evidence="6" id="KW-1185">Reference proteome</keyword>
<dbReference type="PANTHER" id="PTHR46910">
    <property type="entry name" value="TRANSCRIPTION FACTOR PDR1"/>
    <property type="match status" value="1"/>
</dbReference>
<feature type="compositionally biased region" description="Low complexity" evidence="3">
    <location>
        <begin position="65"/>
        <end position="79"/>
    </location>
</feature>
<dbReference type="PANTHER" id="PTHR46910:SF18">
    <property type="entry name" value="ZN(II)2CYS6 TRANSCRIPTION FACTOR (EUROFUNG)"/>
    <property type="match status" value="1"/>
</dbReference>
<dbReference type="PROSITE" id="PS50048">
    <property type="entry name" value="ZN2_CY6_FUNGAL_2"/>
    <property type="match status" value="1"/>
</dbReference>
<dbReference type="InterPro" id="IPR036864">
    <property type="entry name" value="Zn2-C6_fun-type_DNA-bd_sf"/>
</dbReference>
<dbReference type="Pfam" id="PF04082">
    <property type="entry name" value="Fungal_trans"/>
    <property type="match status" value="1"/>
</dbReference>
<dbReference type="AlphaFoldDB" id="A0A166CZV9"/>
<dbReference type="Proteomes" id="UP000076532">
    <property type="component" value="Unassembled WGS sequence"/>
</dbReference>
<dbReference type="InterPro" id="IPR007219">
    <property type="entry name" value="XnlR_reg_dom"/>
</dbReference>
<keyword evidence="1" id="KW-0479">Metal-binding</keyword>
<dbReference type="SMART" id="SM00066">
    <property type="entry name" value="GAL4"/>
    <property type="match status" value="1"/>
</dbReference>
<name>A0A166CZV9_9AGAM</name>
<accession>A0A166CZV9</accession>
<proteinExistence type="predicted"/>
<dbReference type="GO" id="GO:0008270">
    <property type="term" value="F:zinc ion binding"/>
    <property type="evidence" value="ECO:0007669"/>
    <property type="project" value="InterPro"/>
</dbReference>
<evidence type="ECO:0000313" key="6">
    <source>
        <dbReference type="Proteomes" id="UP000076532"/>
    </source>
</evidence>
<dbReference type="CDD" id="cd00067">
    <property type="entry name" value="GAL4"/>
    <property type="match status" value="1"/>
</dbReference>
<dbReference type="OrthoDB" id="2123952at2759"/>
<dbReference type="GO" id="GO:0000981">
    <property type="term" value="F:DNA-binding transcription factor activity, RNA polymerase II-specific"/>
    <property type="evidence" value="ECO:0007669"/>
    <property type="project" value="InterPro"/>
</dbReference>
<dbReference type="GO" id="GO:0006351">
    <property type="term" value="P:DNA-templated transcription"/>
    <property type="evidence" value="ECO:0007669"/>
    <property type="project" value="InterPro"/>
</dbReference>
<evidence type="ECO:0000256" key="1">
    <source>
        <dbReference type="ARBA" id="ARBA00022723"/>
    </source>
</evidence>
<evidence type="ECO:0000256" key="2">
    <source>
        <dbReference type="ARBA" id="ARBA00023242"/>
    </source>
</evidence>